<evidence type="ECO:0000256" key="2">
    <source>
        <dbReference type="ARBA" id="ARBA00022723"/>
    </source>
</evidence>
<dbReference type="Pfam" id="PF10865">
    <property type="entry name" value="DUF2703"/>
    <property type="match status" value="1"/>
</dbReference>
<dbReference type="AlphaFoldDB" id="A0A1W2BEA4"/>
<dbReference type="EMBL" id="FWXW01000005">
    <property type="protein sequence ID" value="SMC71353.1"/>
    <property type="molecule type" value="Genomic_DNA"/>
</dbReference>
<reference evidence="6 7" key="1">
    <citation type="submission" date="2017-04" db="EMBL/GenBank/DDBJ databases">
        <authorList>
            <person name="Afonso C.L."/>
            <person name="Miller P.J."/>
            <person name="Scott M.A."/>
            <person name="Spackman E."/>
            <person name="Goraichik I."/>
            <person name="Dimitrov K.M."/>
            <person name="Suarez D.L."/>
            <person name="Swayne D.E."/>
        </authorList>
    </citation>
    <scope>NUCLEOTIDE SEQUENCE [LARGE SCALE GENOMIC DNA]</scope>
    <source>
        <strain evidence="6 7">DSM 12816</strain>
    </source>
</reference>
<keyword evidence="7" id="KW-1185">Reference proteome</keyword>
<dbReference type="InterPro" id="IPR017900">
    <property type="entry name" value="4Fe4S_Fe_S_CS"/>
</dbReference>
<keyword evidence="4" id="KW-0411">Iron-sulfur</keyword>
<dbReference type="STRING" id="1122930.SAMN02745168_2143"/>
<evidence type="ECO:0000256" key="3">
    <source>
        <dbReference type="ARBA" id="ARBA00023004"/>
    </source>
</evidence>
<keyword evidence="2" id="KW-0479">Metal-binding</keyword>
<gene>
    <name evidence="6" type="ORF">SAMN02745168_2143</name>
</gene>
<dbReference type="InterPro" id="IPR050572">
    <property type="entry name" value="Fe-S_Ferredoxin"/>
</dbReference>
<dbReference type="Proteomes" id="UP000192790">
    <property type="component" value="Unassembled WGS sequence"/>
</dbReference>
<dbReference type="GO" id="GO:0051539">
    <property type="term" value="F:4 iron, 4 sulfur cluster binding"/>
    <property type="evidence" value="ECO:0007669"/>
    <property type="project" value="UniProtKB-KW"/>
</dbReference>
<feature type="domain" description="4Fe-4S ferredoxin-type" evidence="5">
    <location>
        <begin position="36"/>
        <end position="66"/>
    </location>
</feature>
<evidence type="ECO:0000259" key="5">
    <source>
        <dbReference type="PROSITE" id="PS51379"/>
    </source>
</evidence>
<protein>
    <submittedName>
        <fullName evidence="6">4Fe-4S dicluster domain-containing protein</fullName>
    </submittedName>
</protein>
<dbReference type="SUPFAM" id="SSF54862">
    <property type="entry name" value="4Fe-4S ferredoxins"/>
    <property type="match status" value="1"/>
</dbReference>
<evidence type="ECO:0000256" key="4">
    <source>
        <dbReference type="ARBA" id="ARBA00023014"/>
    </source>
</evidence>
<dbReference type="PANTHER" id="PTHR43687">
    <property type="entry name" value="ADENYLYLSULFATE REDUCTASE, BETA SUBUNIT"/>
    <property type="match status" value="1"/>
</dbReference>
<name>A0A1W2BEA4_9FIRM</name>
<evidence type="ECO:0000313" key="6">
    <source>
        <dbReference type="EMBL" id="SMC71353.1"/>
    </source>
</evidence>
<evidence type="ECO:0000256" key="1">
    <source>
        <dbReference type="ARBA" id="ARBA00022485"/>
    </source>
</evidence>
<keyword evidence="3" id="KW-0408">Iron</keyword>
<proteinExistence type="predicted"/>
<dbReference type="InterPro" id="IPR017896">
    <property type="entry name" value="4Fe4S_Fe-S-bd"/>
</dbReference>
<dbReference type="PANTHER" id="PTHR43687:SF1">
    <property type="entry name" value="FERREDOXIN III"/>
    <property type="match status" value="1"/>
</dbReference>
<feature type="domain" description="4Fe-4S ferredoxin-type" evidence="5">
    <location>
        <begin position="5"/>
        <end position="35"/>
    </location>
</feature>
<sequence length="255" mass="27945">MAKSWYPVIDYMTCIECGTCVSKCPHEVYDDLKAPSPVVKFPEECVDHCHGCGNRCPVGAITYVGDDTGWLPPGGGAREPDPCCSGTGAAECEKTVTVEYLYLDLHTCERCIGTDQVLDEVMTVLAPALRLAGFGVDYRKIGMETAGLAAEYRFLSSPTIRVNGRDICPDVRENPCRCCGEISGTDVNCRIFEYNGETYETPPKEMLARAILYAVFEKPENGCSCDTDYALPENLRAFYEGKDGRPSRACEDGCC</sequence>
<dbReference type="OrthoDB" id="2965668at2"/>
<dbReference type="Gene3D" id="3.30.70.20">
    <property type="match status" value="1"/>
</dbReference>
<dbReference type="PROSITE" id="PS51379">
    <property type="entry name" value="4FE4S_FER_2"/>
    <property type="match status" value="2"/>
</dbReference>
<accession>A0A1W2BEA4</accession>
<dbReference type="PROSITE" id="PS00198">
    <property type="entry name" value="4FE4S_FER_1"/>
    <property type="match status" value="1"/>
</dbReference>
<dbReference type="Pfam" id="PF13237">
    <property type="entry name" value="Fer4_10"/>
    <property type="match status" value="1"/>
</dbReference>
<dbReference type="GO" id="GO:0046872">
    <property type="term" value="F:metal ion binding"/>
    <property type="evidence" value="ECO:0007669"/>
    <property type="project" value="UniProtKB-KW"/>
</dbReference>
<organism evidence="6 7">
    <name type="scientific">Papillibacter cinnamivorans DSM 12816</name>
    <dbReference type="NCBI Taxonomy" id="1122930"/>
    <lineage>
        <taxon>Bacteria</taxon>
        <taxon>Bacillati</taxon>
        <taxon>Bacillota</taxon>
        <taxon>Clostridia</taxon>
        <taxon>Eubacteriales</taxon>
        <taxon>Oscillospiraceae</taxon>
        <taxon>Papillibacter</taxon>
    </lineage>
</organism>
<dbReference type="InterPro" id="IPR021219">
    <property type="entry name" value="DUF2703"/>
</dbReference>
<evidence type="ECO:0000313" key="7">
    <source>
        <dbReference type="Proteomes" id="UP000192790"/>
    </source>
</evidence>
<keyword evidence="1" id="KW-0004">4Fe-4S</keyword>
<dbReference type="RefSeq" id="WP_084234815.1">
    <property type="nucleotide sequence ID" value="NZ_FWXW01000005.1"/>
</dbReference>